<dbReference type="PRINTS" id="PR00420">
    <property type="entry name" value="RNGMNOXGNASE"/>
</dbReference>
<sequence length="386" mass="42187">MHALIIGSGLVGVATALALHQIGIQCTLYDQVNLVEAAIASGGNPVAVDFGDSGGSVALMASALRVLRTLGVLDEVLASSFPAKITNWFKIDGSANVALDTINVNRRAGETDPLLQPPIQILRSKLHSILIQAAAKEESALSLARSSSASKRTRMGRQQTLKTARQPPAILSSARWRPLRSTRAIFGKDCKAEFTGVIGHIGVVRTRENGIHLKESCAFYLQREKKQMVCEEYRPVSDLPKESSRLADMIAQWGVPKHVESPTYHKGKVMLIGDAAHGMVPNAGIGLLTGIEDVGVIRELFSRFQDPQDISKVFTLYSQLRVPRGHDASKRSREMAKQYYSGSTNMGHFLLRVGIFLFNYNILTYYTIYDCPTEVASAISKFNGIC</sequence>
<reference evidence="9 10" key="1">
    <citation type="submission" date="2016-07" db="EMBL/GenBank/DDBJ databases">
        <title>Pervasive Adenine N6-methylation of Active Genes in Fungi.</title>
        <authorList>
            <consortium name="DOE Joint Genome Institute"/>
            <person name="Mondo S.J."/>
            <person name="Dannebaum R.O."/>
            <person name="Kuo R.C."/>
            <person name="Labutti K."/>
            <person name="Haridas S."/>
            <person name="Kuo A."/>
            <person name="Salamov A."/>
            <person name="Ahrendt S.R."/>
            <person name="Lipzen A."/>
            <person name="Sullivan W."/>
            <person name="Andreopoulos W.B."/>
            <person name="Clum A."/>
            <person name="Lindquist E."/>
            <person name="Daum C."/>
            <person name="Ramamoorthy G.K."/>
            <person name="Gryganskyi A."/>
            <person name="Culley D."/>
            <person name="Magnuson J.K."/>
            <person name="James T.Y."/>
            <person name="O'Malley M.A."/>
            <person name="Stajich J.E."/>
            <person name="Spatafora J.W."/>
            <person name="Visel A."/>
            <person name="Grigoriev I.V."/>
        </authorList>
    </citation>
    <scope>NUCLEOTIDE SEQUENCE [LARGE SCALE GENOMIC DNA]</scope>
    <source>
        <strain evidence="9 10">JEL800</strain>
    </source>
</reference>
<comment type="caution">
    <text evidence="9">The sequence shown here is derived from an EMBL/GenBank/DDBJ whole genome shotgun (WGS) entry which is preliminary data.</text>
</comment>
<dbReference type="Pfam" id="PF01494">
    <property type="entry name" value="FAD_binding_3"/>
    <property type="match status" value="1"/>
</dbReference>
<dbReference type="GO" id="GO:0071949">
    <property type="term" value="F:FAD binding"/>
    <property type="evidence" value="ECO:0007669"/>
    <property type="project" value="InterPro"/>
</dbReference>
<evidence type="ECO:0000256" key="2">
    <source>
        <dbReference type="ARBA" id="ARBA00022630"/>
    </source>
</evidence>
<evidence type="ECO:0000313" key="10">
    <source>
        <dbReference type="Proteomes" id="UP000193642"/>
    </source>
</evidence>
<evidence type="ECO:0000256" key="1">
    <source>
        <dbReference type="ARBA" id="ARBA00007992"/>
    </source>
</evidence>
<evidence type="ECO:0000313" key="9">
    <source>
        <dbReference type="EMBL" id="ORY45472.1"/>
    </source>
</evidence>
<dbReference type="GO" id="GO:0004497">
    <property type="term" value="F:monooxygenase activity"/>
    <property type="evidence" value="ECO:0007669"/>
    <property type="project" value="UniProtKB-KW"/>
</dbReference>
<evidence type="ECO:0000256" key="6">
    <source>
        <dbReference type="SAM" id="MobiDB-lite"/>
    </source>
</evidence>
<keyword evidence="7" id="KW-0732">Signal</keyword>
<accession>A0A1Y2CEM9</accession>
<dbReference type="PANTHER" id="PTHR13789:SF309">
    <property type="entry name" value="PUTATIVE (AFU_ORTHOLOGUE AFUA_6G14510)-RELATED"/>
    <property type="match status" value="1"/>
</dbReference>
<gene>
    <name evidence="9" type="ORF">BCR33DRAFT_849762</name>
</gene>
<keyword evidence="5" id="KW-0503">Monooxygenase</keyword>
<proteinExistence type="inferred from homology"/>
<keyword evidence="3" id="KW-0274">FAD</keyword>
<dbReference type="PANTHER" id="PTHR13789">
    <property type="entry name" value="MONOOXYGENASE"/>
    <property type="match status" value="1"/>
</dbReference>
<evidence type="ECO:0000256" key="5">
    <source>
        <dbReference type="ARBA" id="ARBA00023033"/>
    </source>
</evidence>
<evidence type="ECO:0000256" key="3">
    <source>
        <dbReference type="ARBA" id="ARBA00022827"/>
    </source>
</evidence>
<dbReference type="SUPFAM" id="SSF51905">
    <property type="entry name" value="FAD/NAD(P)-binding domain"/>
    <property type="match status" value="1"/>
</dbReference>
<feature type="chain" id="PRO_5012011064" evidence="7">
    <location>
        <begin position="17"/>
        <end position="386"/>
    </location>
</feature>
<dbReference type="STRING" id="329046.A0A1Y2CEM9"/>
<feature type="region of interest" description="Disordered" evidence="6">
    <location>
        <begin position="145"/>
        <end position="164"/>
    </location>
</feature>
<dbReference type="Proteomes" id="UP000193642">
    <property type="component" value="Unassembled WGS sequence"/>
</dbReference>
<comment type="similarity">
    <text evidence="1">Belongs to the paxM FAD-dependent monooxygenase family.</text>
</comment>
<dbReference type="EMBL" id="MCGO01000019">
    <property type="protein sequence ID" value="ORY45472.1"/>
    <property type="molecule type" value="Genomic_DNA"/>
</dbReference>
<dbReference type="InterPro" id="IPR036188">
    <property type="entry name" value="FAD/NAD-bd_sf"/>
</dbReference>
<dbReference type="InterPro" id="IPR002938">
    <property type="entry name" value="FAD-bd"/>
</dbReference>
<feature type="domain" description="FAD-binding" evidence="8">
    <location>
        <begin position="249"/>
        <end position="295"/>
    </location>
</feature>
<dbReference type="InterPro" id="IPR050493">
    <property type="entry name" value="FAD-dep_Monooxygenase_BioMet"/>
</dbReference>
<protein>
    <submittedName>
        <fullName evidence="9">FAD/NAD(P)-binding domain-containing protein</fullName>
    </submittedName>
</protein>
<evidence type="ECO:0000259" key="8">
    <source>
        <dbReference type="Pfam" id="PF01494"/>
    </source>
</evidence>
<evidence type="ECO:0000256" key="4">
    <source>
        <dbReference type="ARBA" id="ARBA00023002"/>
    </source>
</evidence>
<dbReference type="AlphaFoldDB" id="A0A1Y2CEM9"/>
<keyword evidence="10" id="KW-1185">Reference proteome</keyword>
<dbReference type="Gene3D" id="3.50.50.60">
    <property type="entry name" value="FAD/NAD(P)-binding domain"/>
    <property type="match status" value="2"/>
</dbReference>
<dbReference type="OrthoDB" id="9993796at2759"/>
<keyword evidence="2" id="KW-0285">Flavoprotein</keyword>
<name>A0A1Y2CEM9_9FUNG</name>
<evidence type="ECO:0000256" key="7">
    <source>
        <dbReference type="SAM" id="SignalP"/>
    </source>
</evidence>
<organism evidence="9 10">
    <name type="scientific">Rhizoclosmatium globosum</name>
    <dbReference type="NCBI Taxonomy" id="329046"/>
    <lineage>
        <taxon>Eukaryota</taxon>
        <taxon>Fungi</taxon>
        <taxon>Fungi incertae sedis</taxon>
        <taxon>Chytridiomycota</taxon>
        <taxon>Chytridiomycota incertae sedis</taxon>
        <taxon>Chytridiomycetes</taxon>
        <taxon>Chytridiales</taxon>
        <taxon>Chytriomycetaceae</taxon>
        <taxon>Rhizoclosmatium</taxon>
    </lineage>
</organism>
<feature type="signal peptide" evidence="7">
    <location>
        <begin position="1"/>
        <end position="16"/>
    </location>
</feature>
<keyword evidence="4" id="KW-0560">Oxidoreductase</keyword>